<dbReference type="AlphaFoldDB" id="A0AAV7EU15"/>
<organism evidence="8 9">
    <name type="scientific">Aristolochia fimbriata</name>
    <name type="common">White veined hardy Dutchman's pipe vine</name>
    <dbReference type="NCBI Taxonomy" id="158543"/>
    <lineage>
        <taxon>Eukaryota</taxon>
        <taxon>Viridiplantae</taxon>
        <taxon>Streptophyta</taxon>
        <taxon>Embryophyta</taxon>
        <taxon>Tracheophyta</taxon>
        <taxon>Spermatophyta</taxon>
        <taxon>Magnoliopsida</taxon>
        <taxon>Magnoliidae</taxon>
        <taxon>Piperales</taxon>
        <taxon>Aristolochiaceae</taxon>
        <taxon>Aristolochia</taxon>
    </lineage>
</organism>
<evidence type="ECO:0000256" key="4">
    <source>
        <dbReference type="ARBA" id="ARBA00008770"/>
    </source>
</evidence>
<dbReference type="EMBL" id="JAINDJ010000003">
    <property type="protein sequence ID" value="KAG9452400.1"/>
    <property type="molecule type" value="Genomic_DNA"/>
</dbReference>
<gene>
    <name evidence="8" type="ORF">H6P81_005304</name>
</gene>
<reference evidence="8 9" key="1">
    <citation type="submission" date="2021-07" db="EMBL/GenBank/DDBJ databases">
        <title>The Aristolochia fimbriata genome: insights into angiosperm evolution, floral development and chemical biosynthesis.</title>
        <authorList>
            <person name="Jiao Y."/>
        </authorList>
    </citation>
    <scope>NUCLEOTIDE SEQUENCE [LARGE SCALE GENOMIC DNA]</scope>
    <source>
        <strain evidence="8">IBCAS-2021</strain>
        <tissue evidence="8">Leaf</tissue>
    </source>
</reference>
<dbReference type="GO" id="GO:0005992">
    <property type="term" value="P:trehalose biosynthetic process"/>
    <property type="evidence" value="ECO:0007669"/>
    <property type="project" value="InterPro"/>
</dbReference>
<dbReference type="InterPro" id="IPR045004">
    <property type="entry name" value="ECH_dom"/>
</dbReference>
<dbReference type="CDD" id="cd01627">
    <property type="entry name" value="HAD_TPP"/>
    <property type="match status" value="1"/>
</dbReference>
<dbReference type="PANTHER" id="PTHR43768:SF17">
    <property type="entry name" value="TREHALOSE-PHOSPHATE PHOSPHATASE F-RELATED"/>
    <property type="match status" value="1"/>
</dbReference>
<dbReference type="Proteomes" id="UP000825729">
    <property type="component" value="Unassembled WGS sequence"/>
</dbReference>
<dbReference type="InterPro" id="IPR006379">
    <property type="entry name" value="HAD-SF_hydro_IIB"/>
</dbReference>
<evidence type="ECO:0000256" key="6">
    <source>
        <dbReference type="ARBA" id="ARBA00022801"/>
    </source>
</evidence>
<comment type="cofactor">
    <cofactor evidence="2">
        <name>a divalent metal cation</name>
        <dbReference type="ChEBI" id="CHEBI:60240"/>
    </cofactor>
</comment>
<comment type="pathway">
    <text evidence="3">Glycan biosynthesis; trehalose biosynthesis.</text>
</comment>
<evidence type="ECO:0000313" key="9">
    <source>
        <dbReference type="Proteomes" id="UP000825729"/>
    </source>
</evidence>
<sequence>MDLKSNHAAPVLTDPVPINKSRLGIHSSLFPCSAPGATVFSSGLYLTIPRRKAISGKFDDFRASSWLDAMQSSSPPRKKLSKESYFDAVSAENAPYNAWMLKHPSAVKSFEKITNFAKGKRIALFLDYDGTLSPIVDDPDRAFMSIPMRAAVRNIAKYFPTAIISGRSRDKVYEFVGLKELYYAGSHGMDIMSPITRSASINEHPNCIRSFDKQGKEVNLFQPASEFLPMIDEVFRSLVENTKDIKGSKVENNKFCVSVHYRNVEEQHWTTIAQVVHNILKGYPRLRLTHGRKVLEVRPVIDWNKGKAVEFLLDSLGLSNSDDVLPIYVGDDRTDEDAFKVLRESNKGFGILVSSVPKETNAMYSLRDPSEVMEFLKSLARWMKSHKIDNWHFCFPKPPLKPGKEIREKVRSNAELKSAVTDDLKNQVLVEGKGTSRTAILNRPSALNALTTVMGARLKKLYESWEENPDIGFVVMKGSGRAFCAGGDVVSIYQLVNEGKVEDCKEFFRTLYKFIYLLGTYLKPHVAILDGITMGGGAGVSIPGTFRVVTDKTVFSTPEIHIGFHPDAGASFYLSHLPGYLGEYLALTGEKLDGAEMIGCGLATHFCLKARLATLEDRLGKLTTDDPSVIETNLDQYGDLVYPHKTSVFRRMEVIDKCFGLETVEEIIDALESEVAKSGEEWATSALRKLKEASPLLLKVSLKSIREGRFQSLDQCLAREYRMSLHGISKVVSNDFCEGVRARLVDKDYAPKWDPPCLEDVSKDMVDYYFSPLGELEPELKLPTTLREAFI</sequence>
<dbReference type="NCBIfam" id="NF004127">
    <property type="entry name" value="PRK05617.1"/>
    <property type="match status" value="1"/>
</dbReference>
<proteinExistence type="inferred from homology"/>
<dbReference type="InterPro" id="IPR023214">
    <property type="entry name" value="HAD_sf"/>
</dbReference>
<dbReference type="EC" id="3.1.3.12" evidence="5"/>
<dbReference type="InterPro" id="IPR036412">
    <property type="entry name" value="HAD-like_sf"/>
</dbReference>
<dbReference type="Gene3D" id="3.40.50.1000">
    <property type="entry name" value="HAD superfamily/HAD-like"/>
    <property type="match status" value="2"/>
</dbReference>
<evidence type="ECO:0000256" key="3">
    <source>
        <dbReference type="ARBA" id="ARBA00005199"/>
    </source>
</evidence>
<dbReference type="FunFam" id="3.30.70.1020:FF:000004">
    <property type="entry name" value="Trehalose 6-phosphate phosphatase"/>
    <property type="match status" value="1"/>
</dbReference>
<dbReference type="FunFam" id="3.40.50.1000:FF:000424">
    <property type="entry name" value="Trehalose 6-phosphate phosphatase"/>
    <property type="match status" value="1"/>
</dbReference>
<dbReference type="Pfam" id="PF02358">
    <property type="entry name" value="Trehalose_PPase"/>
    <property type="match status" value="1"/>
</dbReference>
<keyword evidence="9" id="KW-1185">Reference proteome</keyword>
<dbReference type="GO" id="GO:0004805">
    <property type="term" value="F:trehalose-phosphatase activity"/>
    <property type="evidence" value="ECO:0007669"/>
    <property type="project" value="UniProtKB-EC"/>
</dbReference>
<name>A0AAV7EU15_ARIFI</name>
<accession>A0AAV7EU15</accession>
<dbReference type="InterPro" id="IPR044651">
    <property type="entry name" value="OTSB-like"/>
</dbReference>
<evidence type="ECO:0000256" key="2">
    <source>
        <dbReference type="ARBA" id="ARBA00001968"/>
    </source>
</evidence>
<feature type="domain" description="Enoyl-CoA hydratase/isomerase" evidence="7">
    <location>
        <begin position="437"/>
        <end position="770"/>
    </location>
</feature>
<keyword evidence="6" id="KW-0378">Hydrolase</keyword>
<dbReference type="NCBIfam" id="TIGR00685">
    <property type="entry name" value="T6PP"/>
    <property type="match status" value="1"/>
</dbReference>
<evidence type="ECO:0000259" key="7">
    <source>
        <dbReference type="Pfam" id="PF16113"/>
    </source>
</evidence>
<dbReference type="InterPro" id="IPR003337">
    <property type="entry name" value="Trehalose_PPase"/>
</dbReference>
<evidence type="ECO:0000256" key="5">
    <source>
        <dbReference type="ARBA" id="ARBA00013086"/>
    </source>
</evidence>
<dbReference type="Gene3D" id="3.90.226.10">
    <property type="entry name" value="2-enoyl-CoA Hydratase, Chain A, domain 1"/>
    <property type="match status" value="1"/>
</dbReference>
<protein>
    <recommendedName>
        <fullName evidence="5">trehalose-phosphatase</fullName>
        <ecNumber evidence="5">3.1.3.12</ecNumber>
    </recommendedName>
</protein>
<comment type="caution">
    <text evidence="8">The sequence shown here is derived from an EMBL/GenBank/DDBJ whole genome shotgun (WGS) entry which is preliminary data.</text>
</comment>
<dbReference type="InterPro" id="IPR029045">
    <property type="entry name" value="ClpP/crotonase-like_dom_sf"/>
</dbReference>
<dbReference type="CDD" id="cd06558">
    <property type="entry name" value="crotonase-like"/>
    <property type="match status" value="1"/>
</dbReference>
<dbReference type="NCBIfam" id="TIGR01484">
    <property type="entry name" value="HAD-SF-IIB"/>
    <property type="match status" value="1"/>
</dbReference>
<dbReference type="PANTHER" id="PTHR43768">
    <property type="entry name" value="TREHALOSE 6-PHOSPHATE PHOSPHATASE"/>
    <property type="match status" value="1"/>
</dbReference>
<dbReference type="FunFam" id="3.40.50.1000:FF:000443">
    <property type="entry name" value="Trehalose 6-phosphate phosphatase RA3"/>
    <property type="match status" value="1"/>
</dbReference>
<evidence type="ECO:0000313" key="8">
    <source>
        <dbReference type="EMBL" id="KAG9452400.1"/>
    </source>
</evidence>
<dbReference type="Pfam" id="PF16113">
    <property type="entry name" value="ECH_2"/>
    <property type="match status" value="1"/>
</dbReference>
<comment type="catalytic activity">
    <reaction evidence="1">
        <text>alpha,alpha-trehalose 6-phosphate + H2O = alpha,alpha-trehalose + phosphate</text>
        <dbReference type="Rhea" id="RHEA:23420"/>
        <dbReference type="ChEBI" id="CHEBI:15377"/>
        <dbReference type="ChEBI" id="CHEBI:16551"/>
        <dbReference type="ChEBI" id="CHEBI:43474"/>
        <dbReference type="ChEBI" id="CHEBI:58429"/>
        <dbReference type="EC" id="3.1.3.12"/>
    </reaction>
</comment>
<dbReference type="SUPFAM" id="SSF56784">
    <property type="entry name" value="HAD-like"/>
    <property type="match status" value="1"/>
</dbReference>
<comment type="similarity">
    <text evidence="4">Belongs to the trehalose phosphatase family.</text>
</comment>
<dbReference type="FunFam" id="3.90.226.10:FF:000027">
    <property type="entry name" value="Probable 3-hydroxyisobutyryl-CoA hydrolase 2"/>
    <property type="match status" value="1"/>
</dbReference>
<dbReference type="SUPFAM" id="SSF52096">
    <property type="entry name" value="ClpP/crotonase"/>
    <property type="match status" value="1"/>
</dbReference>
<evidence type="ECO:0000256" key="1">
    <source>
        <dbReference type="ARBA" id="ARBA00000500"/>
    </source>
</evidence>